<dbReference type="InterPro" id="IPR018574">
    <property type="entry name" value="Structure-sp_endonuc_su_Slx4"/>
</dbReference>
<keyword evidence="6 9" id="KW-0234">DNA repair</keyword>
<evidence type="ECO:0000256" key="1">
    <source>
        <dbReference type="ARBA" id="ARBA00004123"/>
    </source>
</evidence>
<evidence type="ECO:0000256" key="5">
    <source>
        <dbReference type="ARBA" id="ARBA00023172"/>
    </source>
</evidence>
<dbReference type="Proteomes" id="UP001590950">
    <property type="component" value="Unassembled WGS sequence"/>
</dbReference>
<feature type="region of interest" description="Disordered" evidence="10">
    <location>
        <begin position="1"/>
        <end position="183"/>
    </location>
</feature>
<dbReference type="InterPro" id="IPR000637">
    <property type="entry name" value="HMGI/Y_DNA-bd_CS"/>
</dbReference>
<keyword evidence="7 9" id="KW-0539">Nucleus</keyword>
<dbReference type="EMBL" id="JBEFKJ010000015">
    <property type="protein sequence ID" value="KAL2042117.1"/>
    <property type="molecule type" value="Genomic_DNA"/>
</dbReference>
<accession>A0ABR4A881</accession>
<feature type="compositionally biased region" description="Basic and acidic residues" evidence="10">
    <location>
        <begin position="75"/>
        <end position="91"/>
    </location>
</feature>
<feature type="region of interest" description="Disordered" evidence="10">
    <location>
        <begin position="346"/>
        <end position="394"/>
    </location>
</feature>
<evidence type="ECO:0000313" key="12">
    <source>
        <dbReference type="Proteomes" id="UP001590950"/>
    </source>
</evidence>
<dbReference type="CDD" id="cd22999">
    <property type="entry name" value="SAP_SLX4"/>
    <property type="match status" value="1"/>
</dbReference>
<comment type="PTM">
    <text evidence="9">Phosphorylated in response to DNA damage.</text>
</comment>
<dbReference type="HAMAP" id="MF_03110">
    <property type="entry name" value="Endonuc_su_Slx4"/>
    <property type="match status" value="1"/>
</dbReference>
<organism evidence="11 12">
    <name type="scientific">Stereocaulon virgatum</name>
    <dbReference type="NCBI Taxonomy" id="373712"/>
    <lineage>
        <taxon>Eukaryota</taxon>
        <taxon>Fungi</taxon>
        <taxon>Dikarya</taxon>
        <taxon>Ascomycota</taxon>
        <taxon>Pezizomycotina</taxon>
        <taxon>Lecanoromycetes</taxon>
        <taxon>OSLEUM clade</taxon>
        <taxon>Lecanoromycetidae</taxon>
        <taxon>Lecanorales</taxon>
        <taxon>Lecanorineae</taxon>
        <taxon>Stereocaulaceae</taxon>
        <taxon>Stereocaulon</taxon>
    </lineage>
</organism>
<comment type="subunit">
    <text evidence="9">Forms a heterodimer with SLX1.</text>
</comment>
<keyword evidence="3 9" id="KW-0597">Phosphoprotein</keyword>
<keyword evidence="4 9" id="KW-0227">DNA damage</keyword>
<feature type="compositionally biased region" description="Low complexity" evidence="10">
    <location>
        <begin position="142"/>
        <end position="153"/>
    </location>
</feature>
<evidence type="ECO:0000256" key="10">
    <source>
        <dbReference type="SAM" id="MobiDB-lite"/>
    </source>
</evidence>
<comment type="caution">
    <text evidence="11">The sequence shown here is derived from an EMBL/GenBank/DDBJ whole genome shotgun (WGS) entry which is preliminary data.</text>
</comment>
<comment type="function">
    <text evidence="9">Regulatory subunit of the SLX1-SLX4 structure-specific endonuclease that resolves DNA secondary structures generated during DNA repair and recombination. Has endonuclease activity towards branched DNA substrates, introducing single-strand cuts in duplex DNA close to junctions with ss-DNA.</text>
</comment>
<dbReference type="InterPro" id="IPR027784">
    <property type="entry name" value="Slx4_ascomycetes"/>
</dbReference>
<comment type="similarity">
    <text evidence="2 9">Belongs to the SLX4 family.</text>
</comment>
<dbReference type="Pfam" id="PF09494">
    <property type="entry name" value="Slx4"/>
    <property type="match status" value="1"/>
</dbReference>
<dbReference type="PROSITE" id="PS00354">
    <property type="entry name" value="HMGI_Y"/>
    <property type="match status" value="1"/>
</dbReference>
<evidence type="ECO:0000256" key="4">
    <source>
        <dbReference type="ARBA" id="ARBA00022763"/>
    </source>
</evidence>
<feature type="region of interest" description="Disordered" evidence="10">
    <location>
        <begin position="291"/>
        <end position="327"/>
    </location>
</feature>
<name>A0ABR4A881_9LECA</name>
<feature type="compositionally biased region" description="Polar residues" evidence="10">
    <location>
        <begin position="158"/>
        <end position="169"/>
    </location>
</feature>
<sequence>MSSSPLPSPSQLFSSIPHRPLNGSRATPTSVDGLLLGSEKGHGVGHGTKMPLKTKKPKAEKRAPMFRKPGVSQEKNIEPLERDAAAAELDKSVSSTKAADVHNPKRSCRKKSKEEVKAAQLNDNVLATRKPRKKKSKGDSETQTTIKKTGITKPGALVSSNGSNKTAATTKKPEEPITVLAELPVGTQAEDSRARVEFRELCLEKAIPLRREWTPVKDTTQGPHHSDDIETSTASIPRLDTPTLKAFPTTSLGELVGKFEFTRKDDDLASAFEVTRQSDGEAMVKRRKIELVNGSCAPPAEKPQRSRSPKKKPQTVTGKATAPFAPAEIPENSSLLQYFGASALGPEANNAQTNENEIPETVRRKSTVKKTVKPRSTMAKVKKPKQRILLSPESAMKTSLDQELLFGTSSQLAREDSPTLLKDLQKAMKESEQMDDHWGLAKIPSAKFKPNNSLAVTQSKDLWSVASRDPSGALLYVEVVDLSITPKPNKTFIKPEAVTVAPKVAETEPEAQQDGKPRALVAEVHSAPVHDFDATPALRQQSQEPELVIPRSVAEAALKKRPKSKSPVKKAADVEPRSDQMPNYKGFTDVQLSRKVASYGFKSIKRRDAMIVLLERCWESQVALASQEVPLNANIPQSTTSDAMDEQSKEASPVKKKAKSSKVAASKVPNAETANDTTPKKPRGRPRKDSSTTTSSPKRKRKSAASGGSRAEVAVLAADEIYDSSPPTPSPPRRRSPPKSPGQLPLSQPLSTSILTKAPLEKTAQIRLFENISRAIKTFPPTSDPKNLTFHEKMLMFEPVVLEDLAIWLNAEGLDRVGEDDEVSPALVKEWCEEKSVCCLWRENLRGGTRSRW</sequence>
<feature type="compositionally biased region" description="Basic residues" evidence="10">
    <location>
        <begin position="559"/>
        <end position="568"/>
    </location>
</feature>
<feature type="region of interest" description="Disordered" evidence="10">
    <location>
        <begin position="635"/>
        <end position="751"/>
    </location>
</feature>
<gene>
    <name evidence="9" type="primary">SLX4</name>
    <name evidence="11" type="ORF">N7G274_005305</name>
</gene>
<proteinExistence type="inferred from homology"/>
<feature type="region of interest" description="Disordered" evidence="10">
    <location>
        <begin position="214"/>
        <end position="243"/>
    </location>
</feature>
<feature type="region of interest" description="Disordered" evidence="10">
    <location>
        <begin position="558"/>
        <end position="586"/>
    </location>
</feature>
<evidence type="ECO:0000256" key="3">
    <source>
        <dbReference type="ARBA" id="ARBA00022553"/>
    </source>
</evidence>
<comment type="subcellular location">
    <subcellularLocation>
        <location evidence="1 9">Nucleus</location>
    </subcellularLocation>
</comment>
<evidence type="ECO:0000256" key="9">
    <source>
        <dbReference type="HAMAP-Rule" id="MF_03110"/>
    </source>
</evidence>
<feature type="compositionally biased region" description="Low complexity" evidence="10">
    <location>
        <begin position="1"/>
        <end position="17"/>
    </location>
</feature>
<evidence type="ECO:0000313" key="11">
    <source>
        <dbReference type="EMBL" id="KAL2042117.1"/>
    </source>
</evidence>
<keyword evidence="12" id="KW-1185">Reference proteome</keyword>
<keyword evidence="5 9" id="KW-0233">DNA recombination</keyword>
<evidence type="ECO:0000256" key="8">
    <source>
        <dbReference type="ARBA" id="ARBA00029496"/>
    </source>
</evidence>
<evidence type="ECO:0000256" key="6">
    <source>
        <dbReference type="ARBA" id="ARBA00023204"/>
    </source>
</evidence>
<evidence type="ECO:0000256" key="2">
    <source>
        <dbReference type="ARBA" id="ARBA00006661"/>
    </source>
</evidence>
<protein>
    <recommendedName>
        <fullName evidence="8 9">Structure-specific endonuclease subunit SLX4</fullName>
    </recommendedName>
</protein>
<evidence type="ECO:0000256" key="7">
    <source>
        <dbReference type="ARBA" id="ARBA00023242"/>
    </source>
</evidence>
<reference evidence="11 12" key="1">
    <citation type="submission" date="2024-09" db="EMBL/GenBank/DDBJ databases">
        <title>Rethinking Asexuality: The Enigmatic Case of Functional Sexual Genes in Lepraria (Stereocaulaceae).</title>
        <authorList>
            <person name="Doellman M."/>
            <person name="Sun Y."/>
            <person name="Barcenas-Pena A."/>
            <person name="Lumbsch H.T."/>
            <person name="Grewe F."/>
        </authorList>
    </citation>
    <scope>NUCLEOTIDE SEQUENCE [LARGE SCALE GENOMIC DNA]</scope>
    <source>
        <strain evidence="11 12">Mercado 3170</strain>
    </source>
</reference>
<feature type="compositionally biased region" description="Basic residues" evidence="10">
    <location>
        <begin position="364"/>
        <end position="373"/>
    </location>
</feature>